<dbReference type="PANTHER" id="PTHR30329:SF21">
    <property type="entry name" value="LIPOPROTEIN YIAD-RELATED"/>
    <property type="match status" value="1"/>
</dbReference>
<dbReference type="Proteomes" id="UP000315115">
    <property type="component" value="Chromosome 1"/>
</dbReference>
<organism evidence="6 9">
    <name type="scientific">Vibrio rotiferianus</name>
    <dbReference type="NCBI Taxonomy" id="190895"/>
    <lineage>
        <taxon>Bacteria</taxon>
        <taxon>Pseudomonadati</taxon>
        <taxon>Pseudomonadota</taxon>
        <taxon>Gammaproteobacteria</taxon>
        <taxon>Vibrionales</taxon>
        <taxon>Vibrionaceae</taxon>
        <taxon>Vibrio</taxon>
    </lineage>
</organism>
<dbReference type="OrthoDB" id="5587802at2"/>
<dbReference type="RefSeq" id="WP_071235403.1">
    <property type="nucleotide sequence ID" value="NZ_AP019798.1"/>
</dbReference>
<dbReference type="CDD" id="cd07185">
    <property type="entry name" value="OmpA_C-like"/>
    <property type="match status" value="1"/>
</dbReference>
<evidence type="ECO:0000256" key="2">
    <source>
        <dbReference type="ARBA" id="ARBA00023136"/>
    </source>
</evidence>
<evidence type="ECO:0000313" key="7">
    <source>
        <dbReference type="EMBL" id="OHY95568.1"/>
    </source>
</evidence>
<reference evidence="9" key="2">
    <citation type="submission" date="2019-07" db="EMBL/GenBank/DDBJ databases">
        <title>Complete Genome Sequences of Vibrion rotiferianus strain AM7.</title>
        <authorList>
            <person name="Miyazaki K."/>
            <person name="Wiseschart A."/>
            <person name="Pootanakit K."/>
            <person name="Ishimori K."/>
            <person name="Kitahara K."/>
        </authorList>
    </citation>
    <scope>NUCLEOTIDE SEQUENCE [LARGE SCALE GENOMIC DNA]</scope>
    <source>
        <strain evidence="9">AM7</strain>
    </source>
</reference>
<dbReference type="InterPro" id="IPR050330">
    <property type="entry name" value="Bact_OuterMem_StrucFunc"/>
</dbReference>
<dbReference type="GO" id="GO:0009279">
    <property type="term" value="C:cell outer membrane"/>
    <property type="evidence" value="ECO:0007669"/>
    <property type="project" value="UniProtKB-SubCell"/>
</dbReference>
<dbReference type="Pfam" id="PF00691">
    <property type="entry name" value="OmpA"/>
    <property type="match status" value="1"/>
</dbReference>
<reference evidence="7 8" key="1">
    <citation type="submission" date="2016-09" db="EMBL/GenBank/DDBJ databases">
        <title>Isolation, identification and antibiotic sensitivity analysis of bacterial pathogen from juvenile Hippocampus erectus with tail-rotted disease.</title>
        <authorList>
            <person name="Yang Q."/>
        </authorList>
    </citation>
    <scope>NUCLEOTIDE SEQUENCE [LARGE SCALE GENOMIC DNA]</scope>
    <source>
        <strain evidence="7 8">HM-10</strain>
    </source>
</reference>
<dbReference type="Proteomes" id="UP000180133">
    <property type="component" value="Unassembled WGS sequence"/>
</dbReference>
<dbReference type="KEGG" id="vro:BSZ04_16200"/>
<dbReference type="EMBL" id="MKFT01000002">
    <property type="protein sequence ID" value="OHY95568.1"/>
    <property type="molecule type" value="Genomic_DNA"/>
</dbReference>
<dbReference type="InterPro" id="IPR006665">
    <property type="entry name" value="OmpA-like"/>
</dbReference>
<dbReference type="PANTHER" id="PTHR30329">
    <property type="entry name" value="STATOR ELEMENT OF FLAGELLAR MOTOR COMPLEX"/>
    <property type="match status" value="1"/>
</dbReference>
<keyword evidence="3" id="KW-0998">Cell outer membrane</keyword>
<evidence type="ECO:0000313" key="6">
    <source>
        <dbReference type="EMBL" id="BBL88756.1"/>
    </source>
</evidence>
<dbReference type="PRINTS" id="PR01021">
    <property type="entry name" value="OMPADOMAIN"/>
</dbReference>
<name>A0A2K7SYT6_9VIBR</name>
<protein>
    <submittedName>
        <fullName evidence="6">Membrane protein</fullName>
    </submittedName>
</protein>
<dbReference type="GeneID" id="47656824"/>
<reference evidence="6" key="3">
    <citation type="journal article" date="2020" name="Microbiol. Resour. Announc.">
        <title>Complete Genome Sequence of Vibrio rotiferianus Strain AM7.</title>
        <authorList>
            <person name="Miyazaki K."/>
            <person name="Wiseschart A."/>
            <person name="Pootanakit K."/>
            <person name="Kitahara K."/>
        </authorList>
    </citation>
    <scope>NUCLEOTIDE SEQUENCE</scope>
    <source>
        <strain evidence="6">AM7</strain>
    </source>
</reference>
<dbReference type="Gene3D" id="3.30.1330.60">
    <property type="entry name" value="OmpA-like domain"/>
    <property type="match status" value="1"/>
</dbReference>
<evidence type="ECO:0000313" key="9">
    <source>
        <dbReference type="Proteomes" id="UP000315115"/>
    </source>
</evidence>
<evidence type="ECO:0000259" key="5">
    <source>
        <dbReference type="PROSITE" id="PS51123"/>
    </source>
</evidence>
<evidence type="ECO:0000256" key="3">
    <source>
        <dbReference type="ARBA" id="ARBA00023237"/>
    </source>
</evidence>
<accession>A0A2K7SYT6</accession>
<dbReference type="InterPro" id="IPR006664">
    <property type="entry name" value="OMP_bac"/>
</dbReference>
<comment type="subcellular location">
    <subcellularLocation>
        <location evidence="1">Cell outer membrane</location>
    </subcellularLocation>
</comment>
<dbReference type="EMBL" id="AP019798">
    <property type="protein sequence ID" value="BBL88756.1"/>
    <property type="molecule type" value="Genomic_DNA"/>
</dbReference>
<dbReference type="InterPro" id="IPR036737">
    <property type="entry name" value="OmpA-like_sf"/>
</dbReference>
<proteinExistence type="predicted"/>
<dbReference type="SUPFAM" id="SSF103088">
    <property type="entry name" value="OmpA-like"/>
    <property type="match status" value="1"/>
</dbReference>
<dbReference type="AlphaFoldDB" id="A0A2K7SYT6"/>
<dbReference type="PROSITE" id="PS51123">
    <property type="entry name" value="OMPA_2"/>
    <property type="match status" value="1"/>
</dbReference>
<evidence type="ECO:0000313" key="8">
    <source>
        <dbReference type="Proteomes" id="UP000180133"/>
    </source>
</evidence>
<feature type="domain" description="OmpA-like" evidence="5">
    <location>
        <begin position="154"/>
        <end position="271"/>
    </location>
</feature>
<keyword evidence="8" id="KW-1185">Reference proteome</keyword>
<evidence type="ECO:0000256" key="4">
    <source>
        <dbReference type="PROSITE-ProRule" id="PRU00473"/>
    </source>
</evidence>
<keyword evidence="2 4" id="KW-0472">Membrane</keyword>
<evidence type="ECO:0000256" key="1">
    <source>
        <dbReference type="ARBA" id="ARBA00004442"/>
    </source>
</evidence>
<gene>
    <name evidence="7" type="ORF">BI375_12425</name>
    <name evidence="6" type="ORF">VroAM7_14090</name>
</gene>
<sequence length="277" mass="30743">MLNTVQQGFVCSLLVGIVGCSSLGYPEHGNGGLAESYQDISIENYQFSPVMPDEPLGPEHGLRFDWQLSKLHLDALIQEGARWCFPAAVVQALEKQNRIARELEGGLLLDAANDLVIQRRRLNQLEQQLDYVLTQTKCTPPQDIDALRQDLDVVASIYQLLNIDNQFAIDSAEINPKYMGHLAEAAYLLRDHNDLTLVVTGHADASGDSDYNQKLAKDRAEQVKRYLTVFGISPDRVETKSLGEELPLYEGQTPGVKLTNRRVSIEVIAETTHGGTL</sequence>